<dbReference type="InterPro" id="IPR011583">
    <property type="entry name" value="Chitinase_II/V-like_cat"/>
</dbReference>
<evidence type="ECO:0000256" key="4">
    <source>
        <dbReference type="ARBA" id="ARBA00023326"/>
    </source>
</evidence>
<dbReference type="InterPro" id="IPR017853">
    <property type="entry name" value="GH"/>
</dbReference>
<dbReference type="Proteomes" id="UP000265875">
    <property type="component" value="Unassembled WGS sequence"/>
</dbReference>
<dbReference type="GO" id="GO:0006032">
    <property type="term" value="P:chitin catabolic process"/>
    <property type="evidence" value="ECO:0007669"/>
    <property type="project" value="UniProtKB-KW"/>
</dbReference>
<organism evidence="7 8">
    <name type="scientific">Pseudomonas monteilii</name>
    <dbReference type="NCBI Taxonomy" id="76759"/>
    <lineage>
        <taxon>Bacteria</taxon>
        <taxon>Pseudomonadati</taxon>
        <taxon>Pseudomonadota</taxon>
        <taxon>Gammaproteobacteria</taxon>
        <taxon>Pseudomonadales</taxon>
        <taxon>Pseudomonadaceae</taxon>
        <taxon>Pseudomonas</taxon>
    </lineage>
</organism>
<proteinExistence type="predicted"/>
<evidence type="ECO:0000256" key="2">
    <source>
        <dbReference type="ARBA" id="ARBA00012729"/>
    </source>
</evidence>
<dbReference type="SMART" id="SM00636">
    <property type="entry name" value="Glyco_18"/>
    <property type="match status" value="1"/>
</dbReference>
<evidence type="ECO:0000256" key="3">
    <source>
        <dbReference type="ARBA" id="ARBA00023024"/>
    </source>
</evidence>
<sequence>MSSKHKNSKPDDASLVHVPDPGTDVAGAVWGAGAAEKTYEKNNFDPRTADSGLSLTPGRVAKHLFNSYRPTPEFKVFGYLSDWGIYDSRYGDFAGDESPDFSEGGRGTDIMRLLPPTGQVAPYDKIIVGFTGIIGDQGELELVINQAALDFKIASNAADLPNQRGKATFTDPWADVGAYINCGFAAWKSNDYPFLFNPREAQGVLGALVKLHQRTPELSIGLSLGGWTMSEAFHHIAKEPVAREKLAESLANIFSAFPMFNELDLDWEFPGVEGAPGNEYGPEDAGNYAALIKAIKVRLPNVKISIATHADPAKLEKANVPLLIEAGVESLNVMTYDFFGSPWAEKLMHHTNLYRNATDSTLNSVDDAVTYLLGLGIDSKKINIGYAGYTRNAQQATIRNISPLNGYYEPRQPYDDNTIGSFGPGVTEWPDLLRLYLDENLKGINGFHLYRDDVSKAEFLYNPSSKVFMSIETPWSVRAKAEYVKEKNLGGIFTWMIDLDNGLLTNAAREGLGAEPVGPQVVDMTNLYTSGKPYNQKRSIARSIKRPSGIKK</sequence>
<dbReference type="RefSeq" id="WP_119369649.1">
    <property type="nucleotide sequence ID" value="NZ_QWLL01000022.1"/>
</dbReference>
<dbReference type="InterPro" id="IPR029070">
    <property type="entry name" value="Chitinase_insertion_sf"/>
</dbReference>
<feature type="region of interest" description="Disordered" evidence="5">
    <location>
        <begin position="1"/>
        <end position="20"/>
    </location>
</feature>
<dbReference type="GO" id="GO:0005576">
    <property type="term" value="C:extracellular region"/>
    <property type="evidence" value="ECO:0007669"/>
    <property type="project" value="TreeGrafter"/>
</dbReference>
<dbReference type="PANTHER" id="PTHR11177">
    <property type="entry name" value="CHITINASE"/>
    <property type="match status" value="1"/>
</dbReference>
<dbReference type="Gene3D" id="3.20.20.80">
    <property type="entry name" value="Glycosidases"/>
    <property type="match status" value="1"/>
</dbReference>
<feature type="domain" description="GH18" evidence="6">
    <location>
        <begin position="74"/>
        <end position="515"/>
    </location>
</feature>
<dbReference type="InterPro" id="IPR001223">
    <property type="entry name" value="Glyco_hydro18_cat"/>
</dbReference>
<gene>
    <name evidence="7" type="ORF">D0894_10360</name>
</gene>
<comment type="catalytic activity">
    <reaction evidence="1">
        <text>Random endo-hydrolysis of N-acetyl-beta-D-glucosaminide (1-&gt;4)-beta-linkages in chitin and chitodextrins.</text>
        <dbReference type="EC" id="3.2.1.14"/>
    </reaction>
</comment>
<dbReference type="AlphaFoldDB" id="A0A399M830"/>
<comment type="caution">
    <text evidence="7">The sequence shown here is derived from an EMBL/GenBank/DDBJ whole genome shotgun (WGS) entry which is preliminary data.</text>
</comment>
<dbReference type="GO" id="GO:0008061">
    <property type="term" value="F:chitin binding"/>
    <property type="evidence" value="ECO:0007669"/>
    <property type="project" value="InterPro"/>
</dbReference>
<keyword evidence="3" id="KW-0146">Chitin degradation</keyword>
<accession>A0A399M830</accession>
<dbReference type="InterPro" id="IPR050314">
    <property type="entry name" value="Glycosyl_Hydrlase_18"/>
</dbReference>
<dbReference type="GO" id="GO:0000272">
    <property type="term" value="P:polysaccharide catabolic process"/>
    <property type="evidence" value="ECO:0007669"/>
    <property type="project" value="UniProtKB-KW"/>
</dbReference>
<keyword evidence="4" id="KW-0119">Carbohydrate metabolism</keyword>
<reference evidence="7 8" key="1">
    <citation type="submission" date="2018-08" db="EMBL/GenBank/DDBJ databases">
        <title>Draft genome sequence of the cyanotroph, Pseudomonas monteilii BCN3.</title>
        <authorList>
            <person name="Jones L.B."/>
            <person name="Kunz D.A."/>
        </authorList>
    </citation>
    <scope>NUCLEOTIDE SEQUENCE [LARGE SCALE GENOMIC DNA]</scope>
    <source>
        <strain evidence="7 8">BCN3</strain>
    </source>
</reference>
<dbReference type="EMBL" id="QWLL01000022">
    <property type="protein sequence ID" value="RII77940.1"/>
    <property type="molecule type" value="Genomic_DNA"/>
</dbReference>
<name>A0A399M830_9PSED</name>
<evidence type="ECO:0000256" key="5">
    <source>
        <dbReference type="SAM" id="MobiDB-lite"/>
    </source>
</evidence>
<evidence type="ECO:0000313" key="7">
    <source>
        <dbReference type="EMBL" id="RII77940.1"/>
    </source>
</evidence>
<evidence type="ECO:0000256" key="1">
    <source>
        <dbReference type="ARBA" id="ARBA00000822"/>
    </source>
</evidence>
<keyword evidence="4" id="KW-0624">Polysaccharide degradation</keyword>
<dbReference type="SUPFAM" id="SSF51445">
    <property type="entry name" value="(Trans)glycosidases"/>
    <property type="match status" value="1"/>
</dbReference>
<evidence type="ECO:0000313" key="8">
    <source>
        <dbReference type="Proteomes" id="UP000265875"/>
    </source>
</evidence>
<dbReference type="Pfam" id="PF00704">
    <property type="entry name" value="Glyco_hydro_18"/>
    <property type="match status" value="1"/>
</dbReference>
<dbReference type="PANTHER" id="PTHR11177:SF317">
    <property type="entry name" value="CHITINASE 12-RELATED"/>
    <property type="match status" value="1"/>
</dbReference>
<dbReference type="GO" id="GO:0008843">
    <property type="term" value="F:endochitinase activity"/>
    <property type="evidence" value="ECO:0007669"/>
    <property type="project" value="UniProtKB-EC"/>
</dbReference>
<dbReference type="PROSITE" id="PS51910">
    <property type="entry name" value="GH18_2"/>
    <property type="match status" value="1"/>
</dbReference>
<dbReference type="EC" id="3.2.1.14" evidence="2"/>
<evidence type="ECO:0000259" key="6">
    <source>
        <dbReference type="PROSITE" id="PS51910"/>
    </source>
</evidence>
<dbReference type="SUPFAM" id="SSF54556">
    <property type="entry name" value="Chitinase insertion domain"/>
    <property type="match status" value="1"/>
</dbReference>
<dbReference type="Gene3D" id="3.10.50.10">
    <property type="match status" value="2"/>
</dbReference>
<protein>
    <recommendedName>
        <fullName evidence="2">chitinase</fullName>
        <ecNumber evidence="2">3.2.1.14</ecNumber>
    </recommendedName>
</protein>